<sequence length="184" mass="20454">MGLYCSDCVEQKSWRPIRDIQGSKNPRWNGGKIELECAVCDSTVERYPSNVTGETTVCSEECRTEWLSEAFAESGHPNWKGGGNGSYGKGWNAVRRKALERDGYECVVCSKSRDEIGRNPDIHHIVPVRSFVESSNRDKTDAHFLGNVVSLCIGCHRKADFGKIPKSELRERIDSARTASSAAL</sequence>
<dbReference type="AlphaFoldDB" id="A0ABD5WMQ4"/>
<dbReference type="Proteomes" id="UP001596407">
    <property type="component" value="Unassembled WGS sequence"/>
</dbReference>
<dbReference type="CDD" id="cd00085">
    <property type="entry name" value="HNHc"/>
    <property type="match status" value="1"/>
</dbReference>
<dbReference type="RefSeq" id="WP_382210148.1">
    <property type="nucleotide sequence ID" value="NZ_JBHSZH010000005.1"/>
</dbReference>
<accession>A0ABD5WMQ4</accession>
<keyword evidence="1" id="KW-0255">Endonuclease</keyword>
<proteinExistence type="predicted"/>
<reference evidence="1 2" key="1">
    <citation type="journal article" date="2019" name="Int. J. Syst. Evol. Microbiol.">
        <title>The Global Catalogue of Microorganisms (GCM) 10K type strain sequencing project: providing services to taxonomists for standard genome sequencing and annotation.</title>
        <authorList>
            <consortium name="The Broad Institute Genomics Platform"/>
            <consortium name="The Broad Institute Genome Sequencing Center for Infectious Disease"/>
            <person name="Wu L."/>
            <person name="Ma J."/>
        </authorList>
    </citation>
    <scope>NUCLEOTIDE SEQUENCE [LARGE SCALE GENOMIC DNA]</scope>
    <source>
        <strain evidence="1 2">DT72</strain>
    </source>
</reference>
<comment type="caution">
    <text evidence="1">The sequence shown here is derived from an EMBL/GenBank/DDBJ whole genome shotgun (WGS) entry which is preliminary data.</text>
</comment>
<dbReference type="EMBL" id="JBHSZH010000005">
    <property type="protein sequence ID" value="MFC7081762.1"/>
    <property type="molecule type" value="Genomic_DNA"/>
</dbReference>
<evidence type="ECO:0000313" key="2">
    <source>
        <dbReference type="Proteomes" id="UP001596407"/>
    </source>
</evidence>
<organism evidence="1 2">
    <name type="scientific">Halorussus caseinilyticus</name>
    <dbReference type="NCBI Taxonomy" id="3034025"/>
    <lineage>
        <taxon>Archaea</taxon>
        <taxon>Methanobacteriati</taxon>
        <taxon>Methanobacteriota</taxon>
        <taxon>Stenosarchaea group</taxon>
        <taxon>Halobacteria</taxon>
        <taxon>Halobacteriales</taxon>
        <taxon>Haladaptataceae</taxon>
        <taxon>Halorussus</taxon>
    </lineage>
</organism>
<evidence type="ECO:0000313" key="1">
    <source>
        <dbReference type="EMBL" id="MFC7081762.1"/>
    </source>
</evidence>
<keyword evidence="1" id="KW-0540">Nuclease</keyword>
<dbReference type="Gene3D" id="1.10.30.50">
    <property type="match status" value="1"/>
</dbReference>
<keyword evidence="2" id="KW-1185">Reference proteome</keyword>
<dbReference type="InterPro" id="IPR003615">
    <property type="entry name" value="HNH_nuc"/>
</dbReference>
<name>A0ABD5WMQ4_9EURY</name>
<gene>
    <name evidence="1" type="ORF">ACFQJ6_18335</name>
</gene>
<dbReference type="GO" id="GO:0004519">
    <property type="term" value="F:endonuclease activity"/>
    <property type="evidence" value="ECO:0007669"/>
    <property type="project" value="UniProtKB-KW"/>
</dbReference>
<protein>
    <submittedName>
        <fullName evidence="1">HNH endonuclease</fullName>
    </submittedName>
</protein>
<keyword evidence="1" id="KW-0378">Hydrolase</keyword>